<dbReference type="Proteomes" id="UP000887565">
    <property type="component" value="Unplaced"/>
</dbReference>
<dbReference type="WBParaSite" id="nRc.2.0.1.t46612-RA">
    <property type="protein sequence ID" value="nRc.2.0.1.t46612-RA"/>
    <property type="gene ID" value="nRc.2.0.1.g46612"/>
</dbReference>
<organism evidence="1 2">
    <name type="scientific">Romanomermis culicivorax</name>
    <name type="common">Nematode worm</name>
    <dbReference type="NCBI Taxonomy" id="13658"/>
    <lineage>
        <taxon>Eukaryota</taxon>
        <taxon>Metazoa</taxon>
        <taxon>Ecdysozoa</taxon>
        <taxon>Nematoda</taxon>
        <taxon>Enoplea</taxon>
        <taxon>Dorylaimia</taxon>
        <taxon>Mermithida</taxon>
        <taxon>Mermithoidea</taxon>
        <taxon>Mermithidae</taxon>
        <taxon>Romanomermis</taxon>
    </lineage>
</organism>
<name>A0A915L725_ROMCU</name>
<protein>
    <submittedName>
        <fullName evidence="2">Uncharacterized protein</fullName>
    </submittedName>
</protein>
<reference evidence="2" key="1">
    <citation type="submission" date="2022-11" db="UniProtKB">
        <authorList>
            <consortium name="WormBaseParasite"/>
        </authorList>
    </citation>
    <scope>IDENTIFICATION</scope>
</reference>
<evidence type="ECO:0000313" key="2">
    <source>
        <dbReference type="WBParaSite" id="nRc.2.0.1.t46612-RA"/>
    </source>
</evidence>
<sequence>MTPIFGFRHTFFGDVLNFALAEAEIVGADFKKIGANFSTAGVDFAIEIIAAGSLRHCHISLGGTAWCRAVPLVSMNRTIGATQYHALALLVSINRTTGAARYLAA</sequence>
<dbReference type="AlphaFoldDB" id="A0A915L725"/>
<keyword evidence="1" id="KW-1185">Reference proteome</keyword>
<accession>A0A915L725</accession>
<proteinExistence type="predicted"/>
<evidence type="ECO:0000313" key="1">
    <source>
        <dbReference type="Proteomes" id="UP000887565"/>
    </source>
</evidence>